<dbReference type="AlphaFoldDB" id="A0A1M6ER56"/>
<dbReference type="PANTHER" id="PTHR44846">
    <property type="entry name" value="MANNOSYL-D-GLYCERATE TRANSPORT/METABOLISM SYSTEM REPRESSOR MNGR-RELATED"/>
    <property type="match status" value="1"/>
</dbReference>
<keyword evidence="7" id="KW-1185">Reference proteome</keyword>
<dbReference type="PRINTS" id="PR00035">
    <property type="entry name" value="HTHGNTR"/>
</dbReference>
<dbReference type="SUPFAM" id="SSF64288">
    <property type="entry name" value="Chorismate lyase-like"/>
    <property type="match status" value="1"/>
</dbReference>
<reference evidence="6 7" key="1">
    <citation type="submission" date="2016-11" db="EMBL/GenBank/DDBJ databases">
        <authorList>
            <person name="Jaros S."/>
            <person name="Januszkiewicz K."/>
            <person name="Wedrychowicz H."/>
        </authorList>
    </citation>
    <scope>NUCLEOTIDE SEQUENCE [LARGE SCALE GENOMIC DNA]</scope>
    <source>
        <strain evidence="6 7">DSM 14916</strain>
    </source>
</reference>
<dbReference type="Gene3D" id="1.10.10.10">
    <property type="entry name" value="Winged helix-like DNA-binding domain superfamily/Winged helix DNA-binding domain"/>
    <property type="match status" value="1"/>
</dbReference>
<dbReference type="Pfam" id="PF07702">
    <property type="entry name" value="UTRA"/>
    <property type="match status" value="1"/>
</dbReference>
<accession>A0A1M6ER56</accession>
<dbReference type="NCBIfam" id="TIGR02325">
    <property type="entry name" value="C_P_lyase_phnF"/>
    <property type="match status" value="1"/>
</dbReference>
<sequence>MTTEPSQASSSWRDVQDALGAAIRLGEIPPGSRLPTEPVLMARFGAGRHSVRRAVAALAAEGLVRTRQGSGTYVREAPVLDYRLSERTRFSENLLEQGREPSGQALDAREEPASPAVAEALRLPPGEPVFRVRRLGLADGVPVNLSDSHFPARRFPGMLAAWEGGGGVSAVLATYGIPDYRRIASTVLTRLPNAEEALLLDQAEAQPVLIIRKVDADLSGIPIACSETIWAGERVQLSVDHAAREENRHVDR</sequence>
<evidence type="ECO:0000259" key="5">
    <source>
        <dbReference type="PROSITE" id="PS50949"/>
    </source>
</evidence>
<evidence type="ECO:0000256" key="4">
    <source>
        <dbReference type="SAM" id="MobiDB-lite"/>
    </source>
</evidence>
<evidence type="ECO:0000256" key="1">
    <source>
        <dbReference type="ARBA" id="ARBA00023015"/>
    </source>
</evidence>
<proteinExistence type="predicted"/>
<dbReference type="SMART" id="SM00866">
    <property type="entry name" value="UTRA"/>
    <property type="match status" value="1"/>
</dbReference>
<evidence type="ECO:0000313" key="7">
    <source>
        <dbReference type="Proteomes" id="UP000184387"/>
    </source>
</evidence>
<dbReference type="InterPro" id="IPR000524">
    <property type="entry name" value="Tscrpt_reg_HTH_GntR"/>
</dbReference>
<keyword evidence="2" id="KW-0238">DNA-binding</keyword>
<evidence type="ECO:0000256" key="3">
    <source>
        <dbReference type="ARBA" id="ARBA00023163"/>
    </source>
</evidence>
<dbReference type="GO" id="GO:0003700">
    <property type="term" value="F:DNA-binding transcription factor activity"/>
    <property type="evidence" value="ECO:0007669"/>
    <property type="project" value="InterPro"/>
</dbReference>
<dbReference type="Gene3D" id="3.40.1410.10">
    <property type="entry name" value="Chorismate lyase-like"/>
    <property type="match status" value="1"/>
</dbReference>
<dbReference type="SMART" id="SM00345">
    <property type="entry name" value="HTH_GNTR"/>
    <property type="match status" value="1"/>
</dbReference>
<dbReference type="OrthoDB" id="5454556at2"/>
<evidence type="ECO:0000313" key="6">
    <source>
        <dbReference type="EMBL" id="SHI87938.1"/>
    </source>
</evidence>
<gene>
    <name evidence="6" type="ORF">SAMN02745194_01249</name>
</gene>
<dbReference type="GO" id="GO:0003677">
    <property type="term" value="F:DNA binding"/>
    <property type="evidence" value="ECO:0007669"/>
    <property type="project" value="UniProtKB-KW"/>
</dbReference>
<dbReference type="SUPFAM" id="SSF46785">
    <property type="entry name" value="Winged helix' DNA-binding domain"/>
    <property type="match status" value="1"/>
</dbReference>
<dbReference type="STRING" id="198092.SAMN02745194_01249"/>
<feature type="region of interest" description="Disordered" evidence="4">
    <location>
        <begin position="93"/>
        <end position="113"/>
    </location>
</feature>
<dbReference type="InterPro" id="IPR036388">
    <property type="entry name" value="WH-like_DNA-bd_sf"/>
</dbReference>
<keyword evidence="3" id="KW-0804">Transcription</keyword>
<evidence type="ECO:0000256" key="2">
    <source>
        <dbReference type="ARBA" id="ARBA00023125"/>
    </source>
</evidence>
<dbReference type="PROSITE" id="PS50949">
    <property type="entry name" value="HTH_GNTR"/>
    <property type="match status" value="1"/>
</dbReference>
<dbReference type="PANTHER" id="PTHR44846:SF1">
    <property type="entry name" value="MANNOSYL-D-GLYCERATE TRANSPORT_METABOLISM SYSTEM REPRESSOR MNGR-RELATED"/>
    <property type="match status" value="1"/>
</dbReference>
<protein>
    <submittedName>
        <fullName evidence="6">GntR family transcriptional regulator, phosphonate transport system regulatory protein</fullName>
    </submittedName>
</protein>
<dbReference type="InterPro" id="IPR011663">
    <property type="entry name" value="UTRA"/>
</dbReference>
<dbReference type="GO" id="GO:0045892">
    <property type="term" value="P:negative regulation of DNA-templated transcription"/>
    <property type="evidence" value="ECO:0007669"/>
    <property type="project" value="TreeGrafter"/>
</dbReference>
<name>A0A1M6ER56_9PROT</name>
<dbReference type="InterPro" id="IPR012702">
    <property type="entry name" value="CP_lyase_PhnF"/>
</dbReference>
<dbReference type="Pfam" id="PF00392">
    <property type="entry name" value="GntR"/>
    <property type="match status" value="1"/>
</dbReference>
<dbReference type="Proteomes" id="UP000184387">
    <property type="component" value="Unassembled WGS sequence"/>
</dbReference>
<dbReference type="RefSeq" id="WP_073132710.1">
    <property type="nucleotide sequence ID" value="NZ_FQZF01000006.1"/>
</dbReference>
<feature type="domain" description="HTH gntR-type" evidence="5">
    <location>
        <begin position="9"/>
        <end position="77"/>
    </location>
</feature>
<dbReference type="EMBL" id="FQZF01000006">
    <property type="protein sequence ID" value="SHI87938.1"/>
    <property type="molecule type" value="Genomic_DNA"/>
</dbReference>
<organism evidence="6 7">
    <name type="scientific">Muricoccus roseus</name>
    <dbReference type="NCBI Taxonomy" id="198092"/>
    <lineage>
        <taxon>Bacteria</taxon>
        <taxon>Pseudomonadati</taxon>
        <taxon>Pseudomonadota</taxon>
        <taxon>Alphaproteobacteria</taxon>
        <taxon>Acetobacterales</taxon>
        <taxon>Roseomonadaceae</taxon>
        <taxon>Muricoccus</taxon>
    </lineage>
</organism>
<dbReference type="InterPro" id="IPR036390">
    <property type="entry name" value="WH_DNA-bd_sf"/>
</dbReference>
<dbReference type="InterPro" id="IPR050679">
    <property type="entry name" value="Bact_HTH_transcr_reg"/>
</dbReference>
<dbReference type="InterPro" id="IPR028978">
    <property type="entry name" value="Chorismate_lyase_/UTRA_dom_sf"/>
</dbReference>
<keyword evidence="1" id="KW-0805">Transcription regulation</keyword>